<feature type="region of interest" description="Disordered" evidence="1">
    <location>
        <begin position="242"/>
        <end position="270"/>
    </location>
</feature>
<feature type="region of interest" description="Disordered" evidence="1">
    <location>
        <begin position="67"/>
        <end position="132"/>
    </location>
</feature>
<feature type="compositionally biased region" description="Low complexity" evidence="1">
    <location>
        <begin position="255"/>
        <end position="270"/>
    </location>
</feature>
<dbReference type="Proteomes" id="UP000001514">
    <property type="component" value="Unassembled WGS sequence"/>
</dbReference>
<dbReference type="AlphaFoldDB" id="D8S053"/>
<protein>
    <submittedName>
        <fullName evidence="3">Uncharacterized protein</fullName>
    </submittedName>
</protein>
<evidence type="ECO:0000313" key="4">
    <source>
        <dbReference type="Proteomes" id="UP000001514"/>
    </source>
</evidence>
<evidence type="ECO:0000256" key="1">
    <source>
        <dbReference type="SAM" id="MobiDB-lite"/>
    </source>
</evidence>
<dbReference type="KEGG" id="smo:SELMODRAFT_416702"/>
<name>D8S053_SELML</name>
<dbReference type="EMBL" id="GL377596">
    <property type="protein sequence ID" value="EFJ22415.1"/>
    <property type="molecule type" value="Genomic_DNA"/>
</dbReference>
<accession>D8S053</accession>
<organism evidence="4">
    <name type="scientific">Selaginella moellendorffii</name>
    <name type="common">Spikemoss</name>
    <dbReference type="NCBI Taxonomy" id="88036"/>
    <lineage>
        <taxon>Eukaryota</taxon>
        <taxon>Viridiplantae</taxon>
        <taxon>Streptophyta</taxon>
        <taxon>Embryophyta</taxon>
        <taxon>Tracheophyta</taxon>
        <taxon>Lycopodiopsida</taxon>
        <taxon>Selaginellales</taxon>
        <taxon>Selaginellaceae</taxon>
        <taxon>Selaginella</taxon>
    </lineage>
</organism>
<evidence type="ECO:0000313" key="3">
    <source>
        <dbReference type="EMBL" id="EFJ22415.1"/>
    </source>
</evidence>
<feature type="compositionally biased region" description="Polar residues" evidence="1">
    <location>
        <begin position="104"/>
        <end position="132"/>
    </location>
</feature>
<evidence type="ECO:0000256" key="2">
    <source>
        <dbReference type="SAM" id="SignalP"/>
    </source>
</evidence>
<keyword evidence="4" id="KW-1185">Reference proteome</keyword>
<keyword evidence="2" id="KW-0732">Signal</keyword>
<dbReference type="HOGENOM" id="CLU_1032083_0_0_1"/>
<proteinExistence type="predicted"/>
<feature type="compositionally biased region" description="Polar residues" evidence="1">
    <location>
        <begin position="81"/>
        <end position="93"/>
    </location>
</feature>
<sequence>MMGFAGRLSISGLVLLLCTLVSQLQQDGVIVRSHLIDVILFGQALLLLAGGLPRLPDLFGRKSALPSSNRKNKRYYESTESKTLPRSASSTTRGGKCPPEKSSSRQWASTNRRASTSQQEVQAATVNPENRTTVTAQEGLEAVQAEGRGLLGAAADYMALLWLPVSIQPSRKALAPIFMARESGGGCSAANFDVMGGISNGETIVTRIAFKLTSKFQKKVPSCELVVMIMCRAGGDGGLGSGGSAPAKLHPVPISPSLQNSSSNPPAAHA</sequence>
<reference evidence="3 4" key="1">
    <citation type="journal article" date="2011" name="Science">
        <title>The Selaginella genome identifies genetic changes associated with the evolution of vascular plants.</title>
        <authorList>
            <person name="Banks J.A."/>
            <person name="Nishiyama T."/>
            <person name="Hasebe M."/>
            <person name="Bowman J.L."/>
            <person name="Gribskov M."/>
            <person name="dePamphilis C."/>
            <person name="Albert V.A."/>
            <person name="Aono N."/>
            <person name="Aoyama T."/>
            <person name="Ambrose B.A."/>
            <person name="Ashton N.W."/>
            <person name="Axtell M.J."/>
            <person name="Barker E."/>
            <person name="Barker M.S."/>
            <person name="Bennetzen J.L."/>
            <person name="Bonawitz N.D."/>
            <person name="Chapple C."/>
            <person name="Cheng C."/>
            <person name="Correa L.G."/>
            <person name="Dacre M."/>
            <person name="DeBarry J."/>
            <person name="Dreyer I."/>
            <person name="Elias M."/>
            <person name="Engstrom E.M."/>
            <person name="Estelle M."/>
            <person name="Feng L."/>
            <person name="Finet C."/>
            <person name="Floyd S.K."/>
            <person name="Frommer W.B."/>
            <person name="Fujita T."/>
            <person name="Gramzow L."/>
            <person name="Gutensohn M."/>
            <person name="Harholt J."/>
            <person name="Hattori M."/>
            <person name="Heyl A."/>
            <person name="Hirai T."/>
            <person name="Hiwatashi Y."/>
            <person name="Ishikawa M."/>
            <person name="Iwata M."/>
            <person name="Karol K.G."/>
            <person name="Koehler B."/>
            <person name="Kolukisaoglu U."/>
            <person name="Kubo M."/>
            <person name="Kurata T."/>
            <person name="Lalonde S."/>
            <person name="Li K."/>
            <person name="Li Y."/>
            <person name="Litt A."/>
            <person name="Lyons E."/>
            <person name="Manning G."/>
            <person name="Maruyama T."/>
            <person name="Michael T.P."/>
            <person name="Mikami K."/>
            <person name="Miyazaki S."/>
            <person name="Morinaga S."/>
            <person name="Murata T."/>
            <person name="Mueller-Roeber B."/>
            <person name="Nelson D.R."/>
            <person name="Obara M."/>
            <person name="Oguri Y."/>
            <person name="Olmstead R.G."/>
            <person name="Onodera N."/>
            <person name="Petersen B.L."/>
            <person name="Pils B."/>
            <person name="Prigge M."/>
            <person name="Rensing S.A."/>
            <person name="Riano-Pachon D.M."/>
            <person name="Roberts A.W."/>
            <person name="Sato Y."/>
            <person name="Scheller H.V."/>
            <person name="Schulz B."/>
            <person name="Schulz C."/>
            <person name="Shakirov E.V."/>
            <person name="Shibagaki N."/>
            <person name="Shinohara N."/>
            <person name="Shippen D.E."/>
            <person name="Soerensen I."/>
            <person name="Sotooka R."/>
            <person name="Sugimoto N."/>
            <person name="Sugita M."/>
            <person name="Sumikawa N."/>
            <person name="Tanurdzic M."/>
            <person name="Theissen G."/>
            <person name="Ulvskov P."/>
            <person name="Wakazuki S."/>
            <person name="Weng J.K."/>
            <person name="Willats W.W."/>
            <person name="Wipf D."/>
            <person name="Wolf P.G."/>
            <person name="Yang L."/>
            <person name="Zimmer A.D."/>
            <person name="Zhu Q."/>
            <person name="Mitros T."/>
            <person name="Hellsten U."/>
            <person name="Loque D."/>
            <person name="Otillar R."/>
            <person name="Salamov A."/>
            <person name="Schmutz J."/>
            <person name="Shapiro H."/>
            <person name="Lindquist E."/>
            <person name="Lucas S."/>
            <person name="Rokhsar D."/>
            <person name="Grigoriev I.V."/>
        </authorList>
    </citation>
    <scope>NUCLEOTIDE SEQUENCE [LARGE SCALE GENOMIC DNA]</scope>
</reference>
<dbReference type="InParanoid" id="D8S053"/>
<feature type="signal peptide" evidence="2">
    <location>
        <begin position="1"/>
        <end position="23"/>
    </location>
</feature>
<feature type="chain" id="PRO_5003122298" evidence="2">
    <location>
        <begin position="24"/>
        <end position="270"/>
    </location>
</feature>
<gene>
    <name evidence="3" type="ORF">SELMODRAFT_416702</name>
</gene>
<dbReference type="Gramene" id="EFJ22415">
    <property type="protein sequence ID" value="EFJ22415"/>
    <property type="gene ID" value="SELMODRAFT_416702"/>
</dbReference>